<feature type="transmembrane region" description="Helical" evidence="1">
    <location>
        <begin position="77"/>
        <end position="95"/>
    </location>
</feature>
<dbReference type="Proteomes" id="UP000321595">
    <property type="component" value="Chromosome"/>
</dbReference>
<proteinExistence type="predicted"/>
<dbReference type="RefSeq" id="WP_146959836.1">
    <property type="nucleotide sequence ID" value="NZ_CP042467.1"/>
</dbReference>
<dbReference type="OrthoDB" id="5526707at2"/>
<evidence type="ECO:0000256" key="1">
    <source>
        <dbReference type="SAM" id="Phobius"/>
    </source>
</evidence>
<sequence>MGVVYLFTYLIGAFLVFLGARNTIQDAIEGVELENLPMFGFGVLVILLAAILQTLVIKRRGDAGLLEELADFPLKSFLLGMAAWFVPMLVTWIQFELHMNPIYFIPWLTIIGAMAVVWAIARWTTRSHKYSFSIASALVALVGLPLGAISVEAPSSHYQYHLTDLRTSFYNTSTMVRETYDFEAQEPEFYSEQKLIGDEMGELLSALANAKEIDIEEEIAAGRAKYDINGEHILWLQEDGQWVKTEDRESFDFNKAMDDAAKKDAEEHAKKEAARRAAFEKELELRRRGGRLFSSP</sequence>
<evidence type="ECO:0000313" key="3">
    <source>
        <dbReference type="Proteomes" id="UP000321595"/>
    </source>
</evidence>
<keyword evidence="3" id="KW-1185">Reference proteome</keyword>
<feature type="transmembrane region" description="Helical" evidence="1">
    <location>
        <begin position="36"/>
        <end position="57"/>
    </location>
</feature>
<accession>A0A5B8XRG3</accession>
<reference evidence="2 3" key="1">
    <citation type="submission" date="2019-08" db="EMBL/GenBank/DDBJ databases">
        <authorList>
            <person name="Liang Q."/>
        </authorList>
    </citation>
    <scope>NUCLEOTIDE SEQUENCE [LARGE SCALE GENOMIC DNA]</scope>
    <source>
        <strain evidence="2 3">V1718</strain>
    </source>
</reference>
<feature type="transmembrane region" description="Helical" evidence="1">
    <location>
        <begin position="130"/>
        <end position="151"/>
    </location>
</feature>
<dbReference type="KEGG" id="bbae:FRD01_11720"/>
<feature type="transmembrane region" description="Helical" evidence="1">
    <location>
        <begin position="6"/>
        <end position="24"/>
    </location>
</feature>
<feature type="transmembrane region" description="Helical" evidence="1">
    <location>
        <begin position="102"/>
        <end position="124"/>
    </location>
</feature>
<organism evidence="2 3">
    <name type="scientific">Microvenator marinus</name>
    <dbReference type="NCBI Taxonomy" id="2600177"/>
    <lineage>
        <taxon>Bacteria</taxon>
        <taxon>Deltaproteobacteria</taxon>
        <taxon>Bradymonadales</taxon>
        <taxon>Microvenatoraceae</taxon>
        <taxon>Microvenator</taxon>
    </lineage>
</organism>
<keyword evidence="1" id="KW-0472">Membrane</keyword>
<dbReference type="EMBL" id="CP042467">
    <property type="protein sequence ID" value="QED27891.1"/>
    <property type="molecule type" value="Genomic_DNA"/>
</dbReference>
<name>A0A5B8XRG3_9DELT</name>
<gene>
    <name evidence="2" type="ORF">FRD01_11720</name>
</gene>
<keyword evidence="1" id="KW-0812">Transmembrane</keyword>
<dbReference type="AlphaFoldDB" id="A0A5B8XRG3"/>
<evidence type="ECO:0000313" key="2">
    <source>
        <dbReference type="EMBL" id="QED27891.1"/>
    </source>
</evidence>
<protein>
    <submittedName>
        <fullName evidence="2">Uncharacterized protein</fullName>
    </submittedName>
</protein>
<keyword evidence="1" id="KW-1133">Transmembrane helix</keyword>